<name>A0A4R6I023_9GAMM</name>
<proteinExistence type="predicted"/>
<sequence>MSIFKPKMAVMLTFTASATLLPALAFAAESPYTKPDDTWINLSGTAVDTGPNSFVLDYGQGTITVEMDDWSWYDKEGYGLIEGDKVTVYGKVDDDIAEANTIEASSVYVESLGTYFYADSADEETLNYSVVTPIVAGYTELTGTVTSTSAFEFTIDSGVQQMTVDTSLLDYNPLDEKGYQQIDEGDLVTVTGDLEADLSESMELVADSIVILDDSQEDESQEDESQEDSES</sequence>
<feature type="signal peptide" evidence="1">
    <location>
        <begin position="1"/>
        <end position="27"/>
    </location>
</feature>
<reference evidence="2 3" key="1">
    <citation type="submission" date="2019-03" db="EMBL/GenBank/DDBJ databases">
        <title>Freshwater and sediment microbial communities from various areas in North America, analyzing microbe dynamics in response to fracking.</title>
        <authorList>
            <person name="Lamendella R."/>
        </authorList>
    </citation>
    <scope>NUCLEOTIDE SEQUENCE [LARGE SCALE GENOMIC DNA]</scope>
    <source>
        <strain evidence="2 3">1_TX</strain>
    </source>
</reference>
<keyword evidence="1" id="KW-0732">Signal</keyword>
<dbReference type="OrthoDB" id="8482074at2"/>
<dbReference type="EMBL" id="SNWH01000002">
    <property type="protein sequence ID" value="TDO15210.1"/>
    <property type="molecule type" value="Genomic_DNA"/>
</dbReference>
<feature type="chain" id="PRO_5020221302" description="OB fold (BOF) protein" evidence="1">
    <location>
        <begin position="28"/>
        <end position="231"/>
    </location>
</feature>
<dbReference type="AlphaFoldDB" id="A0A4R6I023"/>
<evidence type="ECO:0000313" key="3">
    <source>
        <dbReference type="Proteomes" id="UP000295150"/>
    </source>
</evidence>
<evidence type="ECO:0000256" key="1">
    <source>
        <dbReference type="SAM" id="SignalP"/>
    </source>
</evidence>
<organism evidence="2 3">
    <name type="scientific">Halomonas ventosae</name>
    <dbReference type="NCBI Taxonomy" id="229007"/>
    <lineage>
        <taxon>Bacteria</taxon>
        <taxon>Pseudomonadati</taxon>
        <taxon>Pseudomonadota</taxon>
        <taxon>Gammaproteobacteria</taxon>
        <taxon>Oceanospirillales</taxon>
        <taxon>Halomonadaceae</taxon>
        <taxon>Halomonas</taxon>
    </lineage>
</organism>
<evidence type="ECO:0008006" key="4">
    <source>
        <dbReference type="Google" id="ProtNLM"/>
    </source>
</evidence>
<evidence type="ECO:0000313" key="2">
    <source>
        <dbReference type="EMBL" id="TDO15210.1"/>
    </source>
</evidence>
<keyword evidence="3" id="KW-1185">Reference proteome</keyword>
<dbReference type="Proteomes" id="UP000295150">
    <property type="component" value="Unassembled WGS sequence"/>
</dbReference>
<dbReference type="SUPFAM" id="SSF101756">
    <property type="entry name" value="Hypothetical protein YgiW"/>
    <property type="match status" value="1"/>
</dbReference>
<dbReference type="Gene3D" id="2.40.50.200">
    <property type="entry name" value="Bacterial OB-fold"/>
    <property type="match status" value="1"/>
</dbReference>
<dbReference type="InterPro" id="IPR036700">
    <property type="entry name" value="BOBF_sf"/>
</dbReference>
<protein>
    <recommendedName>
        <fullName evidence="4">OB fold (BOF) protein</fullName>
    </recommendedName>
</protein>
<comment type="caution">
    <text evidence="2">The sequence shown here is derived from an EMBL/GenBank/DDBJ whole genome shotgun (WGS) entry which is preliminary data.</text>
</comment>
<gene>
    <name evidence="2" type="ORF">DFO68_10241</name>
</gene>
<accession>A0A4R6I023</accession>
<dbReference type="RefSeq" id="WP_133481584.1">
    <property type="nucleotide sequence ID" value="NZ_SNWH01000002.1"/>
</dbReference>